<dbReference type="InterPro" id="IPR032305">
    <property type="entry name" value="GTP-bd_M"/>
</dbReference>
<dbReference type="HAMAP" id="MF_00900">
    <property type="entry name" value="GTPase_HflX"/>
    <property type="match status" value="1"/>
</dbReference>
<gene>
    <name evidence="5 9" type="primary">hflX</name>
    <name evidence="9" type="ORF">ABVQ20_07590</name>
</gene>
<dbReference type="CDD" id="cd01878">
    <property type="entry name" value="HflX"/>
    <property type="match status" value="1"/>
</dbReference>
<evidence type="ECO:0000256" key="3">
    <source>
        <dbReference type="ARBA" id="ARBA00022842"/>
    </source>
</evidence>
<reference evidence="9 10" key="1">
    <citation type="submission" date="2024-06" db="EMBL/GenBank/DDBJ databases">
        <authorList>
            <person name="Kim D.-U."/>
        </authorList>
    </citation>
    <scope>NUCLEOTIDE SEQUENCE [LARGE SCALE GENOMIC DNA]</scope>
    <source>
        <strain evidence="9 10">KACC15460</strain>
    </source>
</reference>
<evidence type="ECO:0000256" key="6">
    <source>
        <dbReference type="SAM" id="Coils"/>
    </source>
</evidence>
<dbReference type="Pfam" id="PF19275">
    <property type="entry name" value="HflX_C"/>
    <property type="match status" value="1"/>
</dbReference>
<comment type="similarity">
    <text evidence="5">Belongs to the TRAFAC class OBG-HflX-like GTPase superfamily. HflX GTPase family.</text>
</comment>
<dbReference type="InterPro" id="IPR042108">
    <property type="entry name" value="GTPase_HflX_N_sf"/>
</dbReference>
<dbReference type="InterPro" id="IPR045498">
    <property type="entry name" value="HflX_C"/>
</dbReference>
<evidence type="ECO:0000256" key="7">
    <source>
        <dbReference type="SAM" id="MobiDB-lite"/>
    </source>
</evidence>
<keyword evidence="3" id="KW-0460">Magnesium</keyword>
<organism evidence="9 10">
    <name type="scientific">Mesorhizobium shangrilense</name>
    <dbReference type="NCBI Taxonomy" id="460060"/>
    <lineage>
        <taxon>Bacteria</taxon>
        <taxon>Pseudomonadati</taxon>
        <taxon>Pseudomonadota</taxon>
        <taxon>Alphaproteobacteria</taxon>
        <taxon>Hyphomicrobiales</taxon>
        <taxon>Phyllobacteriaceae</taxon>
        <taxon>Mesorhizobium</taxon>
    </lineage>
</organism>
<comment type="function">
    <text evidence="5">GTPase that associates with the 50S ribosomal subunit and may have a role during protein synthesis or ribosome biogenesis.</text>
</comment>
<name>A0ABV2D9X1_9HYPH</name>
<sequence>MAREKDADRGVRGKSAQPGTEDKGPTRAVVIVPVLTRQPRSDDEKNRPRLTRSADARRDEAVGLARAINLDPIHTAVVTVNDPRPATLLGSGKVAEFAEIVKEGHAELVIVDHPLTPVQQRNLEKELNAKVLDRTGLILEIFGERARTKEGTLQVELAHLNYQKGRLVRSWTHLERQRGGAGFLGGPGETQIESDRRQLQEKIIKLKHELETVRRTRDLHRAKRKKVPFPVVAIVGYTNAGKSTLFNRLTGADVLAEDMLFATLDPTLRRVRLPHGTPIILSDTVGFISDLPTHLIAAFRATLEEVVEADLVIHLRDISDPDTAAQAEDVERILADLGVDAGDTKRVIEVWNKIDQLDEGNRTRLLADGPDGNKAPPIAISAITGEGIDALKAIIETRMSGELQSLTVTIEPAQFGLVDWLYRNGDVVSRADNDDGSVTISLQATQSAREEIESRLLRKNNG</sequence>
<dbReference type="EMBL" id="JBEWSZ010000001">
    <property type="protein sequence ID" value="MET2826835.1"/>
    <property type="molecule type" value="Genomic_DNA"/>
</dbReference>
<dbReference type="Pfam" id="PF01926">
    <property type="entry name" value="MMR_HSR1"/>
    <property type="match status" value="1"/>
</dbReference>
<dbReference type="InterPro" id="IPR025121">
    <property type="entry name" value="GTPase_HflX_N"/>
</dbReference>
<keyword evidence="6" id="KW-0175">Coiled coil</keyword>
<keyword evidence="10" id="KW-1185">Reference proteome</keyword>
<dbReference type="InterPro" id="IPR006073">
    <property type="entry name" value="GTP-bd"/>
</dbReference>
<feature type="coiled-coil region" evidence="6">
    <location>
        <begin position="189"/>
        <end position="216"/>
    </location>
</feature>
<feature type="domain" description="Hflx-type G" evidence="8">
    <location>
        <begin position="230"/>
        <end position="403"/>
    </location>
</feature>
<dbReference type="Gene3D" id="6.10.250.2860">
    <property type="match status" value="1"/>
</dbReference>
<dbReference type="Pfam" id="PF13167">
    <property type="entry name" value="GTP-bdg_N"/>
    <property type="match status" value="1"/>
</dbReference>
<dbReference type="PROSITE" id="PS51705">
    <property type="entry name" value="G_HFLX"/>
    <property type="match status" value="1"/>
</dbReference>
<keyword evidence="2 5" id="KW-0547">Nucleotide-binding</keyword>
<keyword evidence="4 5" id="KW-0342">GTP-binding</keyword>
<dbReference type="InterPro" id="IPR016496">
    <property type="entry name" value="GTPase_HflX"/>
</dbReference>
<dbReference type="PANTHER" id="PTHR10229:SF0">
    <property type="entry name" value="GTP-BINDING PROTEIN 6-RELATED"/>
    <property type="match status" value="1"/>
</dbReference>
<evidence type="ECO:0000313" key="9">
    <source>
        <dbReference type="EMBL" id="MET2826835.1"/>
    </source>
</evidence>
<evidence type="ECO:0000256" key="1">
    <source>
        <dbReference type="ARBA" id="ARBA00022723"/>
    </source>
</evidence>
<feature type="compositionally biased region" description="Basic and acidic residues" evidence="7">
    <location>
        <begin position="39"/>
        <end position="56"/>
    </location>
</feature>
<comment type="caution">
    <text evidence="9">The sequence shown here is derived from an EMBL/GenBank/DDBJ whole genome shotgun (WGS) entry which is preliminary data.</text>
</comment>
<feature type="region of interest" description="Disordered" evidence="7">
    <location>
        <begin position="1"/>
        <end position="56"/>
    </location>
</feature>
<dbReference type="NCBIfam" id="TIGR03156">
    <property type="entry name" value="GTP_HflX"/>
    <property type="match status" value="1"/>
</dbReference>
<dbReference type="PRINTS" id="PR00326">
    <property type="entry name" value="GTP1OBG"/>
</dbReference>
<evidence type="ECO:0000259" key="8">
    <source>
        <dbReference type="PROSITE" id="PS51705"/>
    </source>
</evidence>
<comment type="subunit">
    <text evidence="5">Monomer. Associates with the 50S ribosomal subunit.</text>
</comment>
<dbReference type="Gene3D" id="3.40.50.11060">
    <property type="entry name" value="GTPase HflX, N-terminal domain"/>
    <property type="match status" value="1"/>
</dbReference>
<dbReference type="Gene3D" id="3.40.50.300">
    <property type="entry name" value="P-loop containing nucleotide triphosphate hydrolases"/>
    <property type="match status" value="1"/>
</dbReference>
<comment type="subcellular location">
    <subcellularLocation>
        <location evidence="5">Cytoplasm</location>
    </subcellularLocation>
    <text evidence="5">May associate with membranes.</text>
</comment>
<evidence type="ECO:0000313" key="10">
    <source>
        <dbReference type="Proteomes" id="UP001548832"/>
    </source>
</evidence>
<dbReference type="Proteomes" id="UP001548832">
    <property type="component" value="Unassembled WGS sequence"/>
</dbReference>
<evidence type="ECO:0000256" key="5">
    <source>
        <dbReference type="HAMAP-Rule" id="MF_00900"/>
    </source>
</evidence>
<protein>
    <recommendedName>
        <fullName evidence="5">GTPase HflX</fullName>
    </recommendedName>
    <alternativeName>
        <fullName evidence="5">GTP-binding protein HflX</fullName>
    </alternativeName>
</protein>
<dbReference type="InterPro" id="IPR027417">
    <property type="entry name" value="P-loop_NTPase"/>
</dbReference>
<dbReference type="Pfam" id="PF16360">
    <property type="entry name" value="GTP-bdg_M"/>
    <property type="match status" value="1"/>
</dbReference>
<accession>A0ABV2D9X1</accession>
<dbReference type="PIRSF" id="PIRSF006809">
    <property type="entry name" value="GTP-binding_hflX_prd"/>
    <property type="match status" value="1"/>
</dbReference>
<evidence type="ECO:0000256" key="4">
    <source>
        <dbReference type="ARBA" id="ARBA00023134"/>
    </source>
</evidence>
<dbReference type="RefSeq" id="WP_354458925.1">
    <property type="nucleotide sequence ID" value="NZ_JBEWSZ010000001.1"/>
</dbReference>
<evidence type="ECO:0000256" key="2">
    <source>
        <dbReference type="ARBA" id="ARBA00022741"/>
    </source>
</evidence>
<dbReference type="SUPFAM" id="SSF52540">
    <property type="entry name" value="P-loop containing nucleoside triphosphate hydrolases"/>
    <property type="match status" value="1"/>
</dbReference>
<feature type="compositionally biased region" description="Basic and acidic residues" evidence="7">
    <location>
        <begin position="1"/>
        <end position="11"/>
    </location>
</feature>
<proteinExistence type="inferred from homology"/>
<keyword evidence="5" id="KW-0963">Cytoplasm</keyword>
<dbReference type="PANTHER" id="PTHR10229">
    <property type="entry name" value="GTP-BINDING PROTEIN HFLX"/>
    <property type="match status" value="1"/>
</dbReference>
<keyword evidence="1" id="KW-0479">Metal-binding</keyword>
<dbReference type="InterPro" id="IPR030394">
    <property type="entry name" value="G_HFLX_dom"/>
</dbReference>